<proteinExistence type="predicted"/>
<dbReference type="Gene3D" id="3.40.50.300">
    <property type="entry name" value="P-loop containing nucleotide triphosphate hydrolases"/>
    <property type="match status" value="2"/>
</dbReference>
<reference evidence="3" key="1">
    <citation type="submission" date="2019-08" db="EMBL/GenBank/DDBJ databases">
        <authorList>
            <person name="Kucharzyk K."/>
            <person name="Murdoch R.W."/>
            <person name="Higgins S."/>
            <person name="Loffler F."/>
        </authorList>
    </citation>
    <scope>NUCLEOTIDE SEQUENCE</scope>
</reference>
<protein>
    <submittedName>
        <fullName evidence="3">Uncharacterized protein</fullName>
    </submittedName>
</protein>
<dbReference type="Pfam" id="PF26449">
    <property type="entry name" value="DUF8128"/>
    <property type="match status" value="1"/>
</dbReference>
<feature type="domain" description="TraD/TraG TraM recognition site" evidence="1">
    <location>
        <begin position="770"/>
        <end position="836"/>
    </location>
</feature>
<gene>
    <name evidence="3" type="ORF">SDC9_08035</name>
</gene>
<sequence>MPNNLENSPNYSDLKFSSPEEELKFLREEVGRRQEISKNFEGRITKEDNAKDVVREYIQNTPQSVLPHGYELRATEQKKLLEILKPKDTDGKVSELISIMLDKGLHTSINLVRDLKDKEVSDDFHRFLVNFLTTPYDEKITRGLDKAHWKALNMKLYELILPEKSREDGKSVKEFIVFMEQFYAAMLAITSDTKNKENDYYSLEIAKPNDSNEIIFFVSVSKERADLFEKTIFALFPDIIVRHSVEDYNIFSHAGFPVAAYATSLKTPALPIRTYEKIEGDPISLIMSAFTKLQKNGEAASMQILVRPAGEEFIKKYTSILEEIRKGETLKRIVARDSFVKDFMLTLKEMKKSEEELKKDKEKPKKMEDEKALEHIAYKLSSTIVDTNIRILANADTLPRAKSILHEVASTFIQYTEVDGNSLQFKMLEGNRLNEEINNFIYRLWTSSESLPLNLKELATLYHIPGYVKNFSQLKKTDAATAAAPMDLPQEGLFLGFNEYRHLKTKIFIPEKDRLRHVYVIGQTGTGKSVMLKNMILQDIIEGRGCCFIDPHGEDIQDILGNIPQERWKDVIYFDPADTSMPMGLNMLEFDPSKPEQKTFVINELFSIFKKLFAESSPESMGPAFEQYFRNSAGLVMEHPESGCTLLDISRVLSDEDYRNYKLAHSKNPLINQFFKNALATTGESGFENYVPYITNKFDVFVANEIMRPIIAQEKSSFDIANIMDTQKIFLVNLSKGRLGDMNANLIGLILVGKFLMAALGRENPESKPPFYLYLDEFQNISTPSISAILSEARKYKLSLNVAHQYIGQLSDSIKAAIFGNVGSKIIFRVSEEDAKYLEASLAPTFSAADIMKIENHNAYVSLLINGYPQKPFNIVEKYFLNYNSYFSPRGDKEVIETLKRISKETYGRPRAKVEEEIMKKFNFT</sequence>
<accession>A0A644T661</accession>
<organism evidence="3">
    <name type="scientific">bioreactor metagenome</name>
    <dbReference type="NCBI Taxonomy" id="1076179"/>
    <lineage>
        <taxon>unclassified sequences</taxon>
        <taxon>metagenomes</taxon>
        <taxon>ecological metagenomes</taxon>
    </lineage>
</organism>
<dbReference type="PANTHER" id="PTHR30121">
    <property type="entry name" value="UNCHARACTERIZED PROTEIN YJGR-RELATED"/>
    <property type="match status" value="1"/>
</dbReference>
<evidence type="ECO:0000313" key="3">
    <source>
        <dbReference type="EMBL" id="MPL62415.1"/>
    </source>
</evidence>
<dbReference type="Pfam" id="PF12696">
    <property type="entry name" value="TraG-D_C"/>
    <property type="match status" value="1"/>
</dbReference>
<name>A0A644T661_9ZZZZ</name>
<dbReference type="InterPro" id="IPR058441">
    <property type="entry name" value="DUF8128"/>
</dbReference>
<dbReference type="InterPro" id="IPR051162">
    <property type="entry name" value="T4SS_component"/>
</dbReference>
<dbReference type="EMBL" id="VSSQ01000017">
    <property type="protein sequence ID" value="MPL62415.1"/>
    <property type="molecule type" value="Genomic_DNA"/>
</dbReference>
<comment type="caution">
    <text evidence="3">The sequence shown here is derived from an EMBL/GenBank/DDBJ whole genome shotgun (WGS) entry which is preliminary data.</text>
</comment>
<dbReference type="SUPFAM" id="SSF52540">
    <property type="entry name" value="P-loop containing nucleoside triphosphate hydrolases"/>
    <property type="match status" value="1"/>
</dbReference>
<dbReference type="InterPro" id="IPR027417">
    <property type="entry name" value="P-loop_NTPase"/>
</dbReference>
<evidence type="ECO:0000259" key="1">
    <source>
        <dbReference type="Pfam" id="PF12696"/>
    </source>
</evidence>
<feature type="domain" description="DUF8128" evidence="2">
    <location>
        <begin position="176"/>
        <end position="465"/>
    </location>
</feature>
<dbReference type="AlphaFoldDB" id="A0A644T661"/>
<evidence type="ECO:0000259" key="2">
    <source>
        <dbReference type="Pfam" id="PF26449"/>
    </source>
</evidence>
<dbReference type="PANTHER" id="PTHR30121:SF11">
    <property type="entry name" value="AAA+ ATPASE DOMAIN-CONTAINING PROTEIN"/>
    <property type="match status" value="1"/>
</dbReference>
<dbReference type="InterPro" id="IPR032689">
    <property type="entry name" value="TraG-D_C"/>
</dbReference>
<dbReference type="CDD" id="cd01127">
    <property type="entry name" value="TrwB_TraG_TraD_VirD4"/>
    <property type="match status" value="1"/>
</dbReference>